<dbReference type="Proteomes" id="UP001153555">
    <property type="component" value="Unassembled WGS sequence"/>
</dbReference>
<evidence type="ECO:0000256" key="2">
    <source>
        <dbReference type="ARBA" id="ARBA00006574"/>
    </source>
</evidence>
<dbReference type="GO" id="GO:0016020">
    <property type="term" value="C:membrane"/>
    <property type="evidence" value="ECO:0007669"/>
    <property type="project" value="UniProtKB-SubCell"/>
</dbReference>
<comment type="similarity">
    <text evidence="2">Belongs to the MLO family.</text>
</comment>
<dbReference type="Pfam" id="PF03094">
    <property type="entry name" value="Mlo"/>
    <property type="match status" value="2"/>
</dbReference>
<dbReference type="EMBL" id="CACSLK010031421">
    <property type="protein sequence ID" value="CAA0838740.1"/>
    <property type="molecule type" value="Genomic_DNA"/>
</dbReference>
<evidence type="ECO:0000256" key="8">
    <source>
        <dbReference type="SAM" id="MobiDB-lite"/>
    </source>
</evidence>
<comment type="subcellular location">
    <subcellularLocation>
        <location evidence="1">Membrane</location>
        <topology evidence="1">Multi-pass membrane protein</topology>
    </subcellularLocation>
</comment>
<keyword evidence="3 9" id="KW-0812">Transmembrane</keyword>
<feature type="transmembrane region" description="Helical" evidence="9">
    <location>
        <begin position="18"/>
        <end position="39"/>
    </location>
</feature>
<gene>
    <name evidence="10" type="ORF">SHERM_05318</name>
</gene>
<keyword evidence="6 9" id="KW-0472">Membrane</keyword>
<keyword evidence="7" id="KW-0568">Pathogenesis-related protein</keyword>
<name>A0A9N7NY69_STRHE</name>
<proteinExistence type="inferred from homology"/>
<feature type="transmembrane region" description="Helical" evidence="9">
    <location>
        <begin position="234"/>
        <end position="258"/>
    </location>
</feature>
<evidence type="ECO:0000256" key="6">
    <source>
        <dbReference type="ARBA" id="ARBA00023136"/>
    </source>
</evidence>
<accession>A0A9N7NY69</accession>
<evidence type="ECO:0000256" key="3">
    <source>
        <dbReference type="ARBA" id="ARBA00022692"/>
    </source>
</evidence>
<evidence type="ECO:0000256" key="7">
    <source>
        <dbReference type="ARBA" id="ARBA00023265"/>
    </source>
</evidence>
<protein>
    <submittedName>
        <fullName evidence="10">MLO-like protein 1</fullName>
    </submittedName>
</protein>
<dbReference type="OrthoDB" id="1388414at2759"/>
<evidence type="ECO:0000256" key="9">
    <source>
        <dbReference type="SAM" id="Phobius"/>
    </source>
</evidence>
<dbReference type="PANTHER" id="PTHR31942">
    <property type="entry name" value="MLO-LIKE PROTEIN 1"/>
    <property type="match status" value="1"/>
</dbReference>
<feature type="transmembrane region" description="Helical" evidence="9">
    <location>
        <begin position="149"/>
        <end position="172"/>
    </location>
</feature>
<feature type="region of interest" description="Disordered" evidence="8">
    <location>
        <begin position="319"/>
        <end position="344"/>
    </location>
</feature>
<feature type="transmembrane region" description="Helical" evidence="9">
    <location>
        <begin position="270"/>
        <end position="290"/>
    </location>
</feature>
<comment type="caution">
    <text evidence="10">The sequence shown here is derived from an EMBL/GenBank/DDBJ whole genome shotgun (WGS) entry which is preliminary data.</text>
</comment>
<evidence type="ECO:0000256" key="5">
    <source>
        <dbReference type="ARBA" id="ARBA00022989"/>
    </source>
</evidence>
<reference evidence="10" key="1">
    <citation type="submission" date="2019-12" db="EMBL/GenBank/DDBJ databases">
        <authorList>
            <person name="Scholes J."/>
        </authorList>
    </citation>
    <scope>NUCLEOTIDE SEQUENCE</scope>
</reference>
<keyword evidence="5 9" id="KW-1133">Transmembrane helix</keyword>
<feature type="transmembrane region" description="Helical" evidence="9">
    <location>
        <begin position="65"/>
        <end position="82"/>
    </location>
</feature>
<dbReference type="AlphaFoldDB" id="A0A9N7NY69"/>
<evidence type="ECO:0000256" key="4">
    <source>
        <dbReference type="ARBA" id="ARBA00022821"/>
    </source>
</evidence>
<evidence type="ECO:0000313" key="10">
    <source>
        <dbReference type="EMBL" id="CAA0838740.1"/>
    </source>
</evidence>
<keyword evidence="4" id="KW-0611">Plant defense</keyword>
<dbReference type="InterPro" id="IPR004326">
    <property type="entry name" value="Mlo"/>
</dbReference>
<organism evidence="10 11">
    <name type="scientific">Striga hermonthica</name>
    <name type="common">Purple witchweed</name>
    <name type="synonym">Buchnera hermonthica</name>
    <dbReference type="NCBI Taxonomy" id="68872"/>
    <lineage>
        <taxon>Eukaryota</taxon>
        <taxon>Viridiplantae</taxon>
        <taxon>Streptophyta</taxon>
        <taxon>Embryophyta</taxon>
        <taxon>Tracheophyta</taxon>
        <taxon>Spermatophyta</taxon>
        <taxon>Magnoliopsida</taxon>
        <taxon>eudicotyledons</taxon>
        <taxon>Gunneridae</taxon>
        <taxon>Pentapetalae</taxon>
        <taxon>asterids</taxon>
        <taxon>lamiids</taxon>
        <taxon>Lamiales</taxon>
        <taxon>Orobanchaceae</taxon>
        <taxon>Buchnereae</taxon>
        <taxon>Striga</taxon>
    </lineage>
</organism>
<evidence type="ECO:0000313" key="11">
    <source>
        <dbReference type="Proteomes" id="UP001153555"/>
    </source>
</evidence>
<keyword evidence="11" id="KW-1185">Reference proteome</keyword>
<dbReference type="GO" id="GO:0006952">
    <property type="term" value="P:defense response"/>
    <property type="evidence" value="ECO:0007669"/>
    <property type="project" value="UniProtKB-KW"/>
</dbReference>
<dbReference type="PANTHER" id="PTHR31942:SF74">
    <property type="entry name" value="MLO-LIKE PROTEIN 15"/>
    <property type="match status" value="1"/>
</dbReference>
<sequence>MAGGGSGEGASLEYTPTWIVALVCTIIVFAISLLAERILHFSGKYLLKKNQGSLYQALLKIKEELMLMGFISLMLAVFQTRIGKICIPKRWMNHWLPCSNYHDYNKAAKSTAHFEAFSRRLLAEAADGKSYCEAKGKAPLLSAEALHDLHIFIFVLAVTHVVFSALTFVFGGSKLWEIKLLMLETMLSSESGYRAPAKSVFSDGKEVAQRRTAVTGDLVVNPSDDHFWFHRPRLVLVLIHVILFQNVFEIAIFFWMLVMFGFDSCIMGKIGFIVPRLVIGYSTLPLYAIVAQMGSSFNSAIFEDHIQESLAGWVKKAKRDKGPKKAVGAVSNYHDSPSPQRVEMKEIQVKVDTKEQKGKEPEIEPSV</sequence>
<evidence type="ECO:0000256" key="1">
    <source>
        <dbReference type="ARBA" id="ARBA00004141"/>
    </source>
</evidence>